<dbReference type="AlphaFoldDB" id="A0A2H1V3S1"/>
<sequence length="72" mass="7900">MGAFTEIQFHIHITPRTETTICGSHKEFCAAVGCPTTVPTVQSTSMHDYLLSHAQFTQPQNGSDLVTEQHIA</sequence>
<gene>
    <name evidence="1" type="ORF">SFRICE_019831</name>
</gene>
<proteinExistence type="predicted"/>
<name>A0A2H1V3S1_SPOFR</name>
<organism evidence="1">
    <name type="scientific">Spodoptera frugiperda</name>
    <name type="common">Fall armyworm</name>
    <dbReference type="NCBI Taxonomy" id="7108"/>
    <lineage>
        <taxon>Eukaryota</taxon>
        <taxon>Metazoa</taxon>
        <taxon>Ecdysozoa</taxon>
        <taxon>Arthropoda</taxon>
        <taxon>Hexapoda</taxon>
        <taxon>Insecta</taxon>
        <taxon>Pterygota</taxon>
        <taxon>Neoptera</taxon>
        <taxon>Endopterygota</taxon>
        <taxon>Lepidoptera</taxon>
        <taxon>Glossata</taxon>
        <taxon>Ditrysia</taxon>
        <taxon>Noctuoidea</taxon>
        <taxon>Noctuidae</taxon>
        <taxon>Amphipyrinae</taxon>
        <taxon>Spodoptera</taxon>
    </lineage>
</organism>
<evidence type="ECO:0000313" key="1">
    <source>
        <dbReference type="EMBL" id="SOQ35449.1"/>
    </source>
</evidence>
<dbReference type="EMBL" id="ODYU01000530">
    <property type="protein sequence ID" value="SOQ35449.1"/>
    <property type="molecule type" value="Genomic_DNA"/>
</dbReference>
<accession>A0A2H1V3S1</accession>
<protein>
    <submittedName>
        <fullName evidence="1">SFRICE_019831</fullName>
    </submittedName>
</protein>
<reference evidence="1" key="1">
    <citation type="submission" date="2016-07" db="EMBL/GenBank/DDBJ databases">
        <authorList>
            <person name="Bretaudeau A."/>
        </authorList>
    </citation>
    <scope>NUCLEOTIDE SEQUENCE</scope>
    <source>
        <strain evidence="1">Rice</strain>
        <tissue evidence="1">Whole body</tissue>
    </source>
</reference>